<protein>
    <recommendedName>
        <fullName evidence="3">Protein CR006 P-loop domain-containing protein</fullName>
    </recommendedName>
</protein>
<accession>A0A9D1N7K3</accession>
<evidence type="ECO:0000313" key="2">
    <source>
        <dbReference type="Proteomes" id="UP000824130"/>
    </source>
</evidence>
<reference evidence="1" key="2">
    <citation type="journal article" date="2021" name="PeerJ">
        <title>Extensive microbial diversity within the chicken gut microbiome revealed by metagenomics and culture.</title>
        <authorList>
            <person name="Gilroy R."/>
            <person name="Ravi A."/>
            <person name="Getino M."/>
            <person name="Pursley I."/>
            <person name="Horton D.L."/>
            <person name="Alikhan N.F."/>
            <person name="Baker D."/>
            <person name="Gharbi K."/>
            <person name="Hall N."/>
            <person name="Watson M."/>
            <person name="Adriaenssens E.M."/>
            <person name="Foster-Nyarko E."/>
            <person name="Jarju S."/>
            <person name="Secka A."/>
            <person name="Antonio M."/>
            <person name="Oren A."/>
            <person name="Chaudhuri R.R."/>
            <person name="La Ragione R."/>
            <person name="Hildebrand F."/>
            <person name="Pallen M.J."/>
        </authorList>
    </citation>
    <scope>NUCLEOTIDE SEQUENCE</scope>
    <source>
        <strain evidence="1">ChiSjej4B22-8349</strain>
    </source>
</reference>
<comment type="caution">
    <text evidence="1">The sequence shown here is derived from an EMBL/GenBank/DDBJ whole genome shotgun (WGS) entry which is preliminary data.</text>
</comment>
<dbReference type="Gene3D" id="3.40.50.300">
    <property type="entry name" value="P-loop containing nucleotide triphosphate hydrolases"/>
    <property type="match status" value="1"/>
</dbReference>
<proteinExistence type="predicted"/>
<gene>
    <name evidence="1" type="ORF">IAD25_07920</name>
</gene>
<dbReference type="EMBL" id="DVOB01000164">
    <property type="protein sequence ID" value="HIU96613.1"/>
    <property type="molecule type" value="Genomic_DNA"/>
</dbReference>
<dbReference type="SUPFAM" id="SSF52540">
    <property type="entry name" value="P-loop containing nucleoside triphosphate hydrolases"/>
    <property type="match status" value="1"/>
</dbReference>
<feature type="non-terminal residue" evidence="1">
    <location>
        <position position="66"/>
    </location>
</feature>
<evidence type="ECO:0000313" key="1">
    <source>
        <dbReference type="EMBL" id="HIU96613.1"/>
    </source>
</evidence>
<sequence>MLNKIKFKGGFFDEEKELKLFMNEDRISFLYGKNGSGKSTISNAVRKAKGDVVDDIVQATLYDKED</sequence>
<evidence type="ECO:0008006" key="3">
    <source>
        <dbReference type="Google" id="ProtNLM"/>
    </source>
</evidence>
<dbReference type="Proteomes" id="UP000824130">
    <property type="component" value="Unassembled WGS sequence"/>
</dbReference>
<dbReference type="InterPro" id="IPR027417">
    <property type="entry name" value="P-loop_NTPase"/>
</dbReference>
<organism evidence="1 2">
    <name type="scientific">Candidatus Allocopromorpha excrementipullorum</name>
    <dbReference type="NCBI Taxonomy" id="2840743"/>
    <lineage>
        <taxon>Bacteria</taxon>
        <taxon>Bacillati</taxon>
        <taxon>Bacillota</taxon>
        <taxon>Clostridia</taxon>
        <taxon>Eubacteriales</taxon>
        <taxon>Eubacteriaceae</taxon>
        <taxon>Eubacteriaceae incertae sedis</taxon>
        <taxon>Candidatus Allocopromorpha</taxon>
    </lineage>
</organism>
<dbReference type="AlphaFoldDB" id="A0A9D1N7K3"/>
<reference evidence="1" key="1">
    <citation type="submission" date="2020-10" db="EMBL/GenBank/DDBJ databases">
        <authorList>
            <person name="Gilroy R."/>
        </authorList>
    </citation>
    <scope>NUCLEOTIDE SEQUENCE</scope>
    <source>
        <strain evidence="1">ChiSjej4B22-8349</strain>
    </source>
</reference>
<name>A0A9D1N7K3_9FIRM</name>